<organism evidence="1">
    <name type="scientific">Lotus japonicus</name>
    <name type="common">Lotus corniculatus var. japonicus</name>
    <dbReference type="NCBI Taxonomy" id="34305"/>
    <lineage>
        <taxon>Eukaryota</taxon>
        <taxon>Viridiplantae</taxon>
        <taxon>Streptophyta</taxon>
        <taxon>Embryophyta</taxon>
        <taxon>Tracheophyta</taxon>
        <taxon>Spermatophyta</taxon>
        <taxon>Magnoliopsida</taxon>
        <taxon>eudicotyledons</taxon>
        <taxon>Gunneridae</taxon>
        <taxon>Pentapetalae</taxon>
        <taxon>rosids</taxon>
        <taxon>fabids</taxon>
        <taxon>Fabales</taxon>
        <taxon>Fabaceae</taxon>
        <taxon>Papilionoideae</taxon>
        <taxon>50 kb inversion clade</taxon>
        <taxon>NPAAA clade</taxon>
        <taxon>Hologalegina</taxon>
        <taxon>robinioid clade</taxon>
        <taxon>Loteae</taxon>
        <taxon>Lotus</taxon>
    </lineage>
</organism>
<name>I3S2X7_LOTJA</name>
<accession>I3S2X7</accession>
<dbReference type="EMBL" id="BT134824">
    <property type="protein sequence ID" value="AFK34619.1"/>
    <property type="molecule type" value="mRNA"/>
</dbReference>
<protein>
    <submittedName>
        <fullName evidence="1">Uncharacterized protein</fullName>
    </submittedName>
</protein>
<proteinExistence type="evidence at transcript level"/>
<reference evidence="1" key="1">
    <citation type="submission" date="2012-05" db="EMBL/GenBank/DDBJ databases">
        <authorList>
            <person name="Krishnakumar V."/>
            <person name="Cheung F."/>
            <person name="Xiao Y."/>
            <person name="Chan A."/>
            <person name="Moskal W.A."/>
            <person name="Town C.D."/>
        </authorList>
    </citation>
    <scope>NUCLEOTIDE SEQUENCE</scope>
</reference>
<dbReference type="AlphaFoldDB" id="I3S2X7"/>
<evidence type="ECO:0000313" key="1">
    <source>
        <dbReference type="EMBL" id="AFK34619.1"/>
    </source>
</evidence>
<sequence length="103" mass="12088">MDIILKLIACIIFNSRHHHLHLHMLHRSDDLHTQHGLCLCLCLVQRLCPAEAFHPLMMQQQQYGWLLVCHQTLLLSHDSPFLLLWCFNLSQINSCTAPFIYMI</sequence>